<dbReference type="EMBL" id="MCFL01000100">
    <property type="protein sequence ID" value="ORZ30143.1"/>
    <property type="molecule type" value="Genomic_DNA"/>
</dbReference>
<gene>
    <name evidence="1" type="ORF">BCR44DRAFT_1018242</name>
</gene>
<dbReference type="Proteomes" id="UP000193411">
    <property type="component" value="Unassembled WGS sequence"/>
</dbReference>
<dbReference type="AlphaFoldDB" id="A0A1Y2H8V8"/>
<proteinExistence type="predicted"/>
<evidence type="ECO:0000313" key="1">
    <source>
        <dbReference type="EMBL" id="ORZ30143.1"/>
    </source>
</evidence>
<organism evidence="1 2">
    <name type="scientific">Catenaria anguillulae PL171</name>
    <dbReference type="NCBI Taxonomy" id="765915"/>
    <lineage>
        <taxon>Eukaryota</taxon>
        <taxon>Fungi</taxon>
        <taxon>Fungi incertae sedis</taxon>
        <taxon>Blastocladiomycota</taxon>
        <taxon>Blastocladiomycetes</taxon>
        <taxon>Blastocladiales</taxon>
        <taxon>Catenariaceae</taxon>
        <taxon>Catenaria</taxon>
    </lineage>
</organism>
<evidence type="ECO:0000313" key="2">
    <source>
        <dbReference type="Proteomes" id="UP000193411"/>
    </source>
</evidence>
<name>A0A1Y2H8V8_9FUNG</name>
<sequence length="133" mass="14783">MDMSKLNIVRLAPVASSGRIGFRRAFCIAVALVLQPDPRLAAATRGFCTRCEFIGSIRYRFAIITHESSSTGAIVNNANSFKKLSASPSSAIAMFTPLRYDSLAYLVVNRAWPKFVDRDMLAPFIFDDFDNPR</sequence>
<protein>
    <submittedName>
        <fullName evidence="1">Uncharacterized protein</fullName>
    </submittedName>
</protein>
<comment type="caution">
    <text evidence="1">The sequence shown here is derived from an EMBL/GenBank/DDBJ whole genome shotgun (WGS) entry which is preliminary data.</text>
</comment>
<keyword evidence="2" id="KW-1185">Reference proteome</keyword>
<reference evidence="1 2" key="1">
    <citation type="submission" date="2016-07" db="EMBL/GenBank/DDBJ databases">
        <title>Pervasive Adenine N6-methylation of Active Genes in Fungi.</title>
        <authorList>
            <consortium name="DOE Joint Genome Institute"/>
            <person name="Mondo S.J."/>
            <person name="Dannebaum R.O."/>
            <person name="Kuo R.C."/>
            <person name="Labutti K."/>
            <person name="Haridas S."/>
            <person name="Kuo A."/>
            <person name="Salamov A."/>
            <person name="Ahrendt S.R."/>
            <person name="Lipzen A."/>
            <person name="Sullivan W."/>
            <person name="Andreopoulos W.B."/>
            <person name="Clum A."/>
            <person name="Lindquist E."/>
            <person name="Daum C."/>
            <person name="Ramamoorthy G.K."/>
            <person name="Gryganskyi A."/>
            <person name="Culley D."/>
            <person name="Magnuson J.K."/>
            <person name="James T.Y."/>
            <person name="O'Malley M.A."/>
            <person name="Stajich J.E."/>
            <person name="Spatafora J.W."/>
            <person name="Visel A."/>
            <person name="Grigoriev I.V."/>
        </authorList>
    </citation>
    <scope>NUCLEOTIDE SEQUENCE [LARGE SCALE GENOMIC DNA]</scope>
    <source>
        <strain evidence="1 2">PL171</strain>
    </source>
</reference>
<accession>A0A1Y2H8V8</accession>